<dbReference type="GO" id="GO:0005524">
    <property type="term" value="F:ATP binding"/>
    <property type="evidence" value="ECO:0007669"/>
    <property type="project" value="UniProtKB-UniRule"/>
</dbReference>
<keyword evidence="3 9" id="KW-0547">Nucleotide-binding</keyword>
<dbReference type="Gene3D" id="3.40.1190.20">
    <property type="match status" value="1"/>
</dbReference>
<dbReference type="InterPro" id="IPR002139">
    <property type="entry name" value="Ribo/fructo_kinase"/>
</dbReference>
<feature type="binding site" evidence="9">
    <location>
        <position position="181"/>
    </location>
    <ligand>
        <name>ATP</name>
        <dbReference type="ChEBI" id="CHEBI:30616"/>
    </ligand>
</feature>
<name>A0AAE2ZJI9_9HYPH</name>
<feature type="active site" description="Proton acceptor" evidence="9">
    <location>
        <position position="249"/>
    </location>
</feature>
<evidence type="ECO:0000256" key="4">
    <source>
        <dbReference type="ARBA" id="ARBA00022777"/>
    </source>
</evidence>
<dbReference type="CDD" id="cd01174">
    <property type="entry name" value="ribokinase"/>
    <property type="match status" value="1"/>
</dbReference>
<dbReference type="Pfam" id="PF00294">
    <property type="entry name" value="PfkB"/>
    <property type="match status" value="1"/>
</dbReference>
<feature type="binding site" evidence="9">
    <location>
        <position position="137"/>
    </location>
    <ligand>
        <name>substrate</name>
    </ligand>
</feature>
<comment type="caution">
    <text evidence="9">Lacks conserved residue(s) required for the propagation of feature annotation.</text>
</comment>
<evidence type="ECO:0000313" key="11">
    <source>
        <dbReference type="EMBL" id="MBW8637954.1"/>
    </source>
</evidence>
<protein>
    <recommendedName>
        <fullName evidence="9">Ribokinase</fullName>
        <shortName evidence="9">RK</shortName>
        <ecNumber evidence="9">2.7.1.15</ecNumber>
    </recommendedName>
</protein>
<evidence type="ECO:0000256" key="7">
    <source>
        <dbReference type="ARBA" id="ARBA00022958"/>
    </source>
</evidence>
<reference evidence="11" key="1">
    <citation type="submission" date="2021-08" db="EMBL/GenBank/DDBJ databases">
        <title>Hoeflea bacterium WL0058 sp. nov., isolated from the sediment.</title>
        <authorList>
            <person name="Wang L."/>
            <person name="Zhang D."/>
        </authorList>
    </citation>
    <scope>NUCLEOTIDE SEQUENCE</scope>
    <source>
        <strain evidence="11">WL0058</strain>
    </source>
</reference>
<keyword evidence="5 9" id="KW-0067">ATP-binding</keyword>
<comment type="activity regulation">
    <text evidence="9">Activated by a monovalent cation that binds near, but not in, the active site. The most likely occupant of the site in vivo is potassium. Ion binding induces a conformational change that may alter substrate affinity.</text>
</comment>
<dbReference type="AlphaFoldDB" id="A0AAE2ZJI9"/>
<feature type="binding site" evidence="9">
    <location>
        <position position="249"/>
    </location>
    <ligand>
        <name>substrate</name>
    </ligand>
</feature>
<dbReference type="HAMAP" id="MF_01987">
    <property type="entry name" value="Ribokinase"/>
    <property type="match status" value="1"/>
</dbReference>
<dbReference type="PRINTS" id="PR00990">
    <property type="entry name" value="RIBOKINASE"/>
</dbReference>
<evidence type="ECO:0000256" key="9">
    <source>
        <dbReference type="HAMAP-Rule" id="MF_01987"/>
    </source>
</evidence>
<comment type="function">
    <text evidence="9">Catalyzes the phosphorylation of ribose at O-5 in a reaction requiring ATP and magnesium. The resulting D-ribose-5-phosphate can then be used either for sythesis of nucleotides, histidine, and tryptophan, or as a component of the pentose phosphate pathway.</text>
</comment>
<feature type="binding site" evidence="9">
    <location>
        <position position="279"/>
    </location>
    <ligand>
        <name>K(+)</name>
        <dbReference type="ChEBI" id="CHEBI:29103"/>
    </ligand>
</feature>
<evidence type="ECO:0000259" key="10">
    <source>
        <dbReference type="Pfam" id="PF00294"/>
    </source>
</evidence>
<dbReference type="InterPro" id="IPR029056">
    <property type="entry name" value="Ribokinase-like"/>
</dbReference>
<comment type="subunit">
    <text evidence="9">Homodimer.</text>
</comment>
<dbReference type="InterPro" id="IPR011877">
    <property type="entry name" value="Ribokinase"/>
</dbReference>
<comment type="pathway">
    <text evidence="9">Carbohydrate metabolism; D-ribose degradation; D-ribose 5-phosphate from beta-D-ribopyranose: step 2/2.</text>
</comment>
<sequence length="304" mass="31484">MITVLGSINMDLIAKVERFPKPGETVGGKAFSTSAGGKGANQALAARRAGAGVVLYGAVGKDSFAEQSLELLRAEKVNLEAVRSVDDVTGIAMILVNAEGENQITVVPGANGRLDRIDAAYAVQQMNPGDHLLLQMEIPADALRTALTNARKAGVSTLLNLAPFTAEAAELAKLADILITNETEFAELCGKSELATEERDAELARMHEESGQTIVITLGAEGALAARHGQISRVAAMDVETIDTVGAGDTFCGYLAAALDNGMEIGSALQRATIAGSLACMHEGAQPAIPAASDVDAALEIFVL</sequence>
<dbReference type="GO" id="GO:0019303">
    <property type="term" value="P:D-ribose catabolic process"/>
    <property type="evidence" value="ECO:0007669"/>
    <property type="project" value="UniProtKB-UniRule"/>
</dbReference>
<evidence type="ECO:0000256" key="1">
    <source>
        <dbReference type="ARBA" id="ARBA00022679"/>
    </source>
</evidence>
<feature type="binding site" evidence="9">
    <location>
        <position position="282"/>
    </location>
    <ligand>
        <name>K(+)</name>
        <dbReference type="ChEBI" id="CHEBI:29103"/>
    </ligand>
</feature>
<comment type="caution">
    <text evidence="11">The sequence shown here is derived from an EMBL/GenBank/DDBJ whole genome shotgun (WGS) entry which is preliminary data.</text>
</comment>
<dbReference type="GO" id="GO:0005829">
    <property type="term" value="C:cytosol"/>
    <property type="evidence" value="ECO:0007669"/>
    <property type="project" value="TreeGrafter"/>
</dbReference>
<dbReference type="EC" id="2.7.1.15" evidence="9"/>
<dbReference type="InterPro" id="IPR011611">
    <property type="entry name" value="PfkB_dom"/>
</dbReference>
<feature type="binding site" evidence="9">
    <location>
        <position position="284"/>
    </location>
    <ligand>
        <name>K(+)</name>
        <dbReference type="ChEBI" id="CHEBI:29103"/>
    </ligand>
</feature>
<dbReference type="GO" id="GO:0046872">
    <property type="term" value="F:metal ion binding"/>
    <property type="evidence" value="ECO:0007669"/>
    <property type="project" value="UniProtKB-KW"/>
</dbReference>
<evidence type="ECO:0000313" key="12">
    <source>
        <dbReference type="Proteomes" id="UP001196509"/>
    </source>
</evidence>
<comment type="catalytic activity">
    <reaction evidence="9">
        <text>D-ribose + ATP = D-ribose 5-phosphate + ADP + H(+)</text>
        <dbReference type="Rhea" id="RHEA:13697"/>
        <dbReference type="ChEBI" id="CHEBI:15378"/>
        <dbReference type="ChEBI" id="CHEBI:30616"/>
        <dbReference type="ChEBI" id="CHEBI:47013"/>
        <dbReference type="ChEBI" id="CHEBI:78346"/>
        <dbReference type="ChEBI" id="CHEBI:456216"/>
        <dbReference type="EC" id="2.7.1.15"/>
    </reaction>
</comment>
<feature type="binding site" evidence="9">
    <location>
        <position position="245"/>
    </location>
    <ligand>
        <name>K(+)</name>
        <dbReference type="ChEBI" id="CHEBI:29103"/>
    </ligand>
</feature>
<keyword evidence="8 9" id="KW-0119">Carbohydrate metabolism</keyword>
<dbReference type="PANTHER" id="PTHR10584">
    <property type="entry name" value="SUGAR KINASE"/>
    <property type="match status" value="1"/>
</dbReference>
<comment type="similarity">
    <text evidence="9">Belongs to the carbohydrate kinase PfkB family. Ribokinase subfamily.</text>
</comment>
<comment type="subcellular location">
    <subcellularLocation>
        <location evidence="9">Cytoplasm</location>
    </subcellularLocation>
</comment>
<evidence type="ECO:0000256" key="6">
    <source>
        <dbReference type="ARBA" id="ARBA00022842"/>
    </source>
</evidence>
<feature type="binding site" evidence="9">
    <location>
        <begin position="248"/>
        <end position="249"/>
    </location>
    <ligand>
        <name>ATP</name>
        <dbReference type="ChEBI" id="CHEBI:30616"/>
    </ligand>
</feature>
<keyword evidence="2 9" id="KW-0479">Metal-binding</keyword>
<evidence type="ECO:0000256" key="2">
    <source>
        <dbReference type="ARBA" id="ARBA00022723"/>
    </source>
</evidence>
<keyword evidence="1 9" id="KW-0808">Transferase</keyword>
<gene>
    <name evidence="9" type="primary">rbsK</name>
    <name evidence="11" type="ORF">K1W69_12220</name>
</gene>
<dbReference type="GO" id="GO:0004747">
    <property type="term" value="F:ribokinase activity"/>
    <property type="evidence" value="ECO:0007669"/>
    <property type="project" value="UniProtKB-UniRule"/>
</dbReference>
<keyword evidence="7 9" id="KW-0630">Potassium</keyword>
<dbReference type="PANTHER" id="PTHR10584:SF166">
    <property type="entry name" value="RIBOKINASE"/>
    <property type="match status" value="1"/>
</dbReference>
<evidence type="ECO:0000256" key="8">
    <source>
        <dbReference type="ARBA" id="ARBA00023277"/>
    </source>
</evidence>
<feature type="binding site" evidence="9">
    <location>
        <begin position="217"/>
        <end position="222"/>
    </location>
    <ligand>
        <name>ATP</name>
        <dbReference type="ChEBI" id="CHEBI:30616"/>
    </ligand>
</feature>
<evidence type="ECO:0000256" key="3">
    <source>
        <dbReference type="ARBA" id="ARBA00022741"/>
    </source>
</evidence>
<proteinExistence type="inferred from homology"/>
<dbReference type="SUPFAM" id="SSF53613">
    <property type="entry name" value="Ribokinase-like"/>
    <property type="match status" value="1"/>
</dbReference>
<dbReference type="Proteomes" id="UP001196509">
    <property type="component" value="Unassembled WGS sequence"/>
</dbReference>
<feature type="binding site" evidence="9">
    <location>
        <position position="243"/>
    </location>
    <ligand>
        <name>K(+)</name>
        <dbReference type="ChEBI" id="CHEBI:29103"/>
    </ligand>
</feature>
<keyword evidence="6 9" id="KW-0460">Magnesium</keyword>
<feature type="binding site" evidence="9">
    <location>
        <begin position="37"/>
        <end position="41"/>
    </location>
    <ligand>
        <name>substrate</name>
    </ligand>
</feature>
<dbReference type="RefSeq" id="WP_220228622.1">
    <property type="nucleotide sequence ID" value="NZ_JAICBX010000002.1"/>
</dbReference>
<organism evidence="11 12">
    <name type="scientific">Flavimaribacter sediminis</name>
    <dbReference type="NCBI Taxonomy" id="2865987"/>
    <lineage>
        <taxon>Bacteria</taxon>
        <taxon>Pseudomonadati</taxon>
        <taxon>Pseudomonadota</taxon>
        <taxon>Alphaproteobacteria</taxon>
        <taxon>Hyphomicrobiales</taxon>
        <taxon>Rhizobiaceae</taxon>
        <taxon>Flavimaribacter</taxon>
    </lineage>
</organism>
<feature type="binding site" evidence="9">
    <location>
        <begin position="9"/>
        <end position="11"/>
    </location>
    <ligand>
        <name>substrate</name>
    </ligand>
</feature>
<comment type="cofactor">
    <cofactor evidence="9">
        <name>Mg(2+)</name>
        <dbReference type="ChEBI" id="CHEBI:18420"/>
    </cofactor>
    <text evidence="9">Requires a divalent cation, most likely magnesium in vivo, as an electrophilic catalyst to aid phosphoryl group transfer. It is the chelate of the metal and the nucleotide that is the actual substrate.</text>
</comment>
<keyword evidence="9" id="KW-0963">Cytoplasm</keyword>
<keyword evidence="4 9" id="KW-0418">Kinase</keyword>
<accession>A0AAE2ZJI9</accession>
<feature type="domain" description="Carbohydrate kinase PfkB" evidence="10">
    <location>
        <begin position="2"/>
        <end position="291"/>
    </location>
</feature>
<keyword evidence="12" id="KW-1185">Reference proteome</keyword>
<dbReference type="EMBL" id="JAICBX010000002">
    <property type="protein sequence ID" value="MBW8637954.1"/>
    <property type="molecule type" value="Genomic_DNA"/>
</dbReference>
<evidence type="ECO:0000256" key="5">
    <source>
        <dbReference type="ARBA" id="ARBA00022840"/>
    </source>
</evidence>